<keyword evidence="3" id="KW-1185">Reference proteome</keyword>
<protein>
    <submittedName>
        <fullName evidence="2">Uncharacterized protein</fullName>
    </submittedName>
</protein>
<comment type="caution">
    <text evidence="2">The sequence shown here is derived from an EMBL/GenBank/DDBJ whole genome shotgun (WGS) entry which is preliminary data.</text>
</comment>
<dbReference type="AlphaFoldDB" id="A0A834WR88"/>
<keyword evidence="1" id="KW-0732">Signal</keyword>
<gene>
    <name evidence="2" type="ORF">G2W53_013411</name>
</gene>
<evidence type="ECO:0000256" key="1">
    <source>
        <dbReference type="SAM" id="SignalP"/>
    </source>
</evidence>
<dbReference type="EMBL" id="JAAIUW010000005">
    <property type="protein sequence ID" value="KAF7831078.1"/>
    <property type="molecule type" value="Genomic_DNA"/>
</dbReference>
<name>A0A834WR88_9FABA</name>
<reference evidence="2" key="1">
    <citation type="submission" date="2020-09" db="EMBL/GenBank/DDBJ databases">
        <title>Genome-Enabled Discovery of Anthraquinone Biosynthesis in Senna tora.</title>
        <authorList>
            <person name="Kang S.-H."/>
            <person name="Pandey R.P."/>
            <person name="Lee C.-M."/>
            <person name="Sim J.-S."/>
            <person name="Jeong J.-T."/>
            <person name="Choi B.-S."/>
            <person name="Jung M."/>
            <person name="Ginzburg D."/>
            <person name="Zhao K."/>
            <person name="Won S.Y."/>
            <person name="Oh T.-J."/>
            <person name="Yu Y."/>
            <person name="Kim N.-H."/>
            <person name="Lee O.R."/>
            <person name="Lee T.-H."/>
            <person name="Bashyal P."/>
            <person name="Kim T.-S."/>
            <person name="Lee W.-H."/>
            <person name="Kawkins C."/>
            <person name="Kim C.-K."/>
            <person name="Kim J.S."/>
            <person name="Ahn B.O."/>
            <person name="Rhee S.Y."/>
            <person name="Sohng J.K."/>
        </authorList>
    </citation>
    <scope>NUCLEOTIDE SEQUENCE</scope>
    <source>
        <tissue evidence="2">Leaf</tissue>
    </source>
</reference>
<feature type="signal peptide" evidence="1">
    <location>
        <begin position="1"/>
        <end position="18"/>
    </location>
</feature>
<accession>A0A834WR88</accession>
<organism evidence="2 3">
    <name type="scientific">Senna tora</name>
    <dbReference type="NCBI Taxonomy" id="362788"/>
    <lineage>
        <taxon>Eukaryota</taxon>
        <taxon>Viridiplantae</taxon>
        <taxon>Streptophyta</taxon>
        <taxon>Embryophyta</taxon>
        <taxon>Tracheophyta</taxon>
        <taxon>Spermatophyta</taxon>
        <taxon>Magnoliopsida</taxon>
        <taxon>eudicotyledons</taxon>
        <taxon>Gunneridae</taxon>
        <taxon>Pentapetalae</taxon>
        <taxon>rosids</taxon>
        <taxon>fabids</taxon>
        <taxon>Fabales</taxon>
        <taxon>Fabaceae</taxon>
        <taxon>Caesalpinioideae</taxon>
        <taxon>Cassia clade</taxon>
        <taxon>Senna</taxon>
    </lineage>
</organism>
<sequence>MSITTAILFLLLSPPLAAMCDGVDGVVIPTAHDVHRRRRVRDDDEAVAYKHAS</sequence>
<proteinExistence type="predicted"/>
<evidence type="ECO:0000313" key="3">
    <source>
        <dbReference type="Proteomes" id="UP000634136"/>
    </source>
</evidence>
<dbReference type="Proteomes" id="UP000634136">
    <property type="component" value="Unassembled WGS sequence"/>
</dbReference>
<evidence type="ECO:0000313" key="2">
    <source>
        <dbReference type="EMBL" id="KAF7831078.1"/>
    </source>
</evidence>
<feature type="chain" id="PRO_5032534242" evidence="1">
    <location>
        <begin position="19"/>
        <end position="53"/>
    </location>
</feature>